<dbReference type="InterPro" id="IPR013320">
    <property type="entry name" value="ConA-like_dom_sf"/>
</dbReference>
<keyword evidence="2 4" id="KW-0863">Zinc-finger</keyword>
<dbReference type="GO" id="GO:0051603">
    <property type="term" value="P:proteolysis involved in protein catabolic process"/>
    <property type="evidence" value="ECO:0007669"/>
    <property type="project" value="TreeGrafter"/>
</dbReference>
<dbReference type="InterPro" id="IPR045129">
    <property type="entry name" value="RNF123/RKP/RSPRY1"/>
</dbReference>
<dbReference type="PANTHER" id="PTHR13363:SF6">
    <property type="entry name" value="RING FINGER AND SPRY DOMAIN-CONTAINING PROTEIN 1"/>
    <property type="match status" value="1"/>
</dbReference>
<dbReference type="PROSITE" id="PS50089">
    <property type="entry name" value="ZF_RING_2"/>
    <property type="match status" value="1"/>
</dbReference>
<name>A0A7R9H1H7_TIMPO</name>
<protein>
    <recommendedName>
        <fullName evidence="5">RING-type domain-containing protein</fullName>
    </recommendedName>
</protein>
<gene>
    <name evidence="6" type="ORF">TPSB3V08_LOCUS3596</name>
</gene>
<dbReference type="Pfam" id="PF13920">
    <property type="entry name" value="zf-C3HC4_3"/>
    <property type="match status" value="1"/>
</dbReference>
<evidence type="ECO:0000256" key="2">
    <source>
        <dbReference type="ARBA" id="ARBA00022771"/>
    </source>
</evidence>
<dbReference type="InterPro" id="IPR043136">
    <property type="entry name" value="B30.2/SPRY_sf"/>
</dbReference>
<dbReference type="Pfam" id="PF00622">
    <property type="entry name" value="SPRY"/>
    <property type="match status" value="1"/>
</dbReference>
<keyword evidence="3" id="KW-0862">Zinc</keyword>
<evidence type="ECO:0000313" key="6">
    <source>
        <dbReference type="EMBL" id="CAD7402457.1"/>
    </source>
</evidence>
<dbReference type="Gene3D" id="2.60.120.920">
    <property type="match status" value="1"/>
</dbReference>
<evidence type="ECO:0000256" key="3">
    <source>
        <dbReference type="ARBA" id="ARBA00022833"/>
    </source>
</evidence>
<proteinExistence type="predicted"/>
<dbReference type="GO" id="GO:0004842">
    <property type="term" value="F:ubiquitin-protein transferase activity"/>
    <property type="evidence" value="ECO:0007669"/>
    <property type="project" value="InterPro"/>
</dbReference>
<organism evidence="6">
    <name type="scientific">Timema poppense</name>
    <name type="common">Walking stick</name>
    <dbReference type="NCBI Taxonomy" id="170557"/>
    <lineage>
        <taxon>Eukaryota</taxon>
        <taxon>Metazoa</taxon>
        <taxon>Ecdysozoa</taxon>
        <taxon>Arthropoda</taxon>
        <taxon>Hexapoda</taxon>
        <taxon>Insecta</taxon>
        <taxon>Pterygota</taxon>
        <taxon>Neoptera</taxon>
        <taxon>Polyneoptera</taxon>
        <taxon>Phasmatodea</taxon>
        <taxon>Timematodea</taxon>
        <taxon>Timematoidea</taxon>
        <taxon>Timematidae</taxon>
        <taxon>Timema</taxon>
    </lineage>
</organism>
<reference evidence="6" key="1">
    <citation type="submission" date="2020-11" db="EMBL/GenBank/DDBJ databases">
        <authorList>
            <person name="Tran Van P."/>
        </authorList>
    </citation>
    <scope>NUCLEOTIDE SEQUENCE</scope>
</reference>
<accession>A0A7R9H1H7</accession>
<dbReference type="InterPro" id="IPR013083">
    <property type="entry name" value="Znf_RING/FYVE/PHD"/>
</dbReference>
<dbReference type="EMBL" id="OD001580">
    <property type="protein sequence ID" value="CAD7402457.1"/>
    <property type="molecule type" value="Genomic_DNA"/>
</dbReference>
<feature type="domain" description="RING-type" evidence="5">
    <location>
        <begin position="325"/>
        <end position="360"/>
    </location>
</feature>
<dbReference type="SUPFAM" id="SSF49899">
    <property type="entry name" value="Concanavalin A-like lectins/glucanases"/>
    <property type="match status" value="1"/>
</dbReference>
<dbReference type="InterPro" id="IPR001841">
    <property type="entry name" value="Znf_RING"/>
</dbReference>
<dbReference type="GO" id="GO:0005737">
    <property type="term" value="C:cytoplasm"/>
    <property type="evidence" value="ECO:0007669"/>
    <property type="project" value="TreeGrafter"/>
</dbReference>
<dbReference type="InterPro" id="IPR003877">
    <property type="entry name" value="SPRY_dom"/>
</dbReference>
<dbReference type="SMART" id="SM00184">
    <property type="entry name" value="RING"/>
    <property type="match status" value="1"/>
</dbReference>
<dbReference type="GO" id="GO:0008270">
    <property type="term" value="F:zinc ion binding"/>
    <property type="evidence" value="ECO:0007669"/>
    <property type="project" value="UniProtKB-KW"/>
</dbReference>
<evidence type="ECO:0000259" key="5">
    <source>
        <dbReference type="PROSITE" id="PS50089"/>
    </source>
</evidence>
<evidence type="ECO:0000256" key="4">
    <source>
        <dbReference type="PROSITE-ProRule" id="PRU00175"/>
    </source>
</evidence>
<evidence type="ECO:0000256" key="1">
    <source>
        <dbReference type="ARBA" id="ARBA00022723"/>
    </source>
</evidence>
<dbReference type="SUPFAM" id="SSF57850">
    <property type="entry name" value="RING/U-box"/>
    <property type="match status" value="1"/>
</dbReference>
<dbReference type="AlphaFoldDB" id="A0A7R9H1H7"/>
<dbReference type="SMART" id="SM00449">
    <property type="entry name" value="SPRY"/>
    <property type="match status" value="1"/>
</dbReference>
<dbReference type="Gene3D" id="3.30.40.10">
    <property type="entry name" value="Zinc/RING finger domain, C3HC4 (zinc finger)"/>
    <property type="match status" value="1"/>
</dbReference>
<sequence>MRERSKEGCFVTDLLRIIKNLPADIENSRITITAISSLYTKYVSKVYIVNTCRLAAVTDLTGAGSQRPRTHCLNRRSAPTTPLRTHICVITHKCFSWSKHVDHCEKLTKENWDREMKMDVNDRHPSLIINLGNDYVEDEFNSGGDAEEVIATPLDKFRGGRLPISSRPYFDVAIETILSKTRQQDGYGIGDDEYSLAYDGCRRLIWHNAHNEAQSRQCWHPGDVLGSLLDLNKPEIVFYINGVPLAPCTHVFRTARSGFFAAASFMSFQQCRFNFGNKPFLYPPSDREFQSFNDHATLSPEEKVILPRHIRLEYLRKLSVREDSCTLCFDKRASVRLVPCGHEGFCPVCADQLAECPMCRASIHEVAHDST</sequence>
<keyword evidence="1" id="KW-0479">Metal-binding</keyword>
<dbReference type="PANTHER" id="PTHR13363">
    <property type="entry name" value="RING FINGER AND SRY DOMAIN-CONTAINING"/>
    <property type="match status" value="1"/>
</dbReference>